<evidence type="ECO:0000313" key="2">
    <source>
        <dbReference type="Proteomes" id="UP000023623"/>
    </source>
</evidence>
<dbReference type="HOGENOM" id="CLU_2279478_0_0_1"/>
<dbReference type="Proteomes" id="UP000023623">
    <property type="component" value="Unassembled WGS sequence"/>
</dbReference>
<proteinExistence type="predicted"/>
<accession>A0A022XRG8</accession>
<reference evidence="1 2" key="1">
    <citation type="submission" date="2014-02" db="EMBL/GenBank/DDBJ databases">
        <title>The Genome Sequence of Trichophyton rubrum (morphotype soudanense) CBS 452.61.</title>
        <authorList>
            <consortium name="The Broad Institute Genomics Platform"/>
            <person name="Cuomo C.A."/>
            <person name="White T.C."/>
            <person name="Graser Y."/>
            <person name="Martinez-Rossi N."/>
            <person name="Heitman J."/>
            <person name="Young S.K."/>
            <person name="Zeng Q."/>
            <person name="Gargeya S."/>
            <person name="Abouelleil A."/>
            <person name="Alvarado L."/>
            <person name="Chapman S.B."/>
            <person name="Gainer-Dewar J."/>
            <person name="Goldberg J."/>
            <person name="Griggs A."/>
            <person name="Gujja S."/>
            <person name="Hansen M."/>
            <person name="Howarth C."/>
            <person name="Imamovic A."/>
            <person name="Larimer J."/>
            <person name="Martinez D."/>
            <person name="Murphy C."/>
            <person name="Pearson M.D."/>
            <person name="Persinoti G."/>
            <person name="Poon T."/>
            <person name="Priest M."/>
            <person name="Roberts A.D."/>
            <person name="Saif S."/>
            <person name="Shea T.D."/>
            <person name="Sykes S.N."/>
            <person name="Wortman J."/>
            <person name="Nusbaum C."/>
            <person name="Birren B."/>
        </authorList>
    </citation>
    <scope>NUCLEOTIDE SEQUENCE [LARGE SCALE GENOMIC DNA]</scope>
    <source>
        <strain evidence="1 2">CBS 452.61</strain>
    </source>
</reference>
<organism evidence="1 2">
    <name type="scientific">Trichophyton soudanense CBS 452.61</name>
    <dbReference type="NCBI Taxonomy" id="1215331"/>
    <lineage>
        <taxon>Eukaryota</taxon>
        <taxon>Fungi</taxon>
        <taxon>Dikarya</taxon>
        <taxon>Ascomycota</taxon>
        <taxon>Pezizomycotina</taxon>
        <taxon>Eurotiomycetes</taxon>
        <taxon>Eurotiomycetidae</taxon>
        <taxon>Onygenales</taxon>
        <taxon>Arthrodermataceae</taxon>
        <taxon>Trichophyton</taxon>
    </lineage>
</organism>
<dbReference type="AlphaFoldDB" id="A0A022XRG8"/>
<keyword evidence="2" id="KW-1185">Reference proteome</keyword>
<gene>
    <name evidence="1" type="ORF">H105_05198</name>
</gene>
<evidence type="ECO:0000313" key="1">
    <source>
        <dbReference type="EMBL" id="EZF72933.1"/>
    </source>
</evidence>
<dbReference type="EMBL" id="KK208870">
    <property type="protein sequence ID" value="EZF72933.1"/>
    <property type="molecule type" value="Genomic_DNA"/>
</dbReference>
<name>A0A022XRG8_TRISD</name>
<sequence>MEVDKQPIGSEGGITANHKLGKFRVDPLPAYMGQTRPTPGISGDNTKELLEHKKRSYFIQEDIFLATNYTSTTSNPTREYRAAKKATTEASILQLQNSCRSK</sequence>
<protein>
    <submittedName>
        <fullName evidence="1">Uncharacterized protein</fullName>
    </submittedName>
</protein>